<dbReference type="AlphaFoldDB" id="A0A8S4R0L7"/>
<reference evidence="1" key="1">
    <citation type="submission" date="2022-03" db="EMBL/GenBank/DDBJ databases">
        <authorList>
            <person name="Lindestad O."/>
        </authorList>
    </citation>
    <scope>NUCLEOTIDE SEQUENCE</scope>
</reference>
<gene>
    <name evidence="1" type="primary">jg22007</name>
    <name evidence="1" type="ORF">PAEG_LOCUS8402</name>
</gene>
<evidence type="ECO:0000313" key="1">
    <source>
        <dbReference type="EMBL" id="CAH2228605.1"/>
    </source>
</evidence>
<name>A0A8S4R0L7_9NEOP</name>
<accession>A0A8S4R0L7</accession>
<dbReference type="Proteomes" id="UP000838756">
    <property type="component" value="Unassembled WGS sequence"/>
</dbReference>
<evidence type="ECO:0000313" key="2">
    <source>
        <dbReference type="Proteomes" id="UP000838756"/>
    </source>
</evidence>
<keyword evidence="2" id="KW-1185">Reference proteome</keyword>
<organism evidence="1 2">
    <name type="scientific">Pararge aegeria aegeria</name>
    <dbReference type="NCBI Taxonomy" id="348720"/>
    <lineage>
        <taxon>Eukaryota</taxon>
        <taxon>Metazoa</taxon>
        <taxon>Ecdysozoa</taxon>
        <taxon>Arthropoda</taxon>
        <taxon>Hexapoda</taxon>
        <taxon>Insecta</taxon>
        <taxon>Pterygota</taxon>
        <taxon>Neoptera</taxon>
        <taxon>Endopterygota</taxon>
        <taxon>Lepidoptera</taxon>
        <taxon>Glossata</taxon>
        <taxon>Ditrysia</taxon>
        <taxon>Papilionoidea</taxon>
        <taxon>Nymphalidae</taxon>
        <taxon>Satyrinae</taxon>
        <taxon>Satyrini</taxon>
        <taxon>Parargina</taxon>
        <taxon>Pararge</taxon>
    </lineage>
</organism>
<comment type="caution">
    <text evidence="1">The sequence shown here is derived from an EMBL/GenBank/DDBJ whole genome shotgun (WGS) entry which is preliminary data.</text>
</comment>
<dbReference type="EMBL" id="CAKXAJ010024356">
    <property type="protein sequence ID" value="CAH2228605.1"/>
    <property type="molecule type" value="Genomic_DNA"/>
</dbReference>
<proteinExistence type="predicted"/>
<protein>
    <submittedName>
        <fullName evidence="1">Jg22007 protein</fullName>
    </submittedName>
</protein>
<sequence length="111" mass="12637">MKRLNPNAVPNLLFPPLLAELSQMEDSTTTSVSTVSSSFIQYLPNSPLKVQAQQLDITFVTQPVNLKNTKINKHFKRCKKYINKIYRLKKMLKKGKNSAASRKSLLDSLKE</sequence>